<evidence type="ECO:0000313" key="2">
    <source>
        <dbReference type="Proteomes" id="UP000014062"/>
    </source>
</evidence>
<sequence length="103" mass="11446">MQQVGRRALTAVGLDWTTAPAERFTDHIHANSVDAVGVQPRVPRWIHLDQLQQHTLRTAAYASGHLNHDAFEPGLEPVWCHGLHHLVPVALPSAVLDRIEDVL</sequence>
<organism evidence="1 2">
    <name type="scientific">Streptomyces lividans 1326</name>
    <dbReference type="NCBI Taxonomy" id="1200984"/>
    <lineage>
        <taxon>Bacteria</taxon>
        <taxon>Bacillati</taxon>
        <taxon>Actinomycetota</taxon>
        <taxon>Actinomycetes</taxon>
        <taxon>Kitasatosporales</taxon>
        <taxon>Streptomycetaceae</taxon>
        <taxon>Streptomyces</taxon>
    </lineage>
</organism>
<name>A0A7U9DPX0_STRLI</name>
<protein>
    <submittedName>
        <fullName evidence="1">Uncharacterized protein</fullName>
    </submittedName>
</protein>
<dbReference type="AlphaFoldDB" id="A0A7U9DPX0"/>
<accession>A0A7U9DPX0</accession>
<dbReference type="Proteomes" id="UP000014062">
    <property type="component" value="Chromosome"/>
</dbReference>
<evidence type="ECO:0000313" key="1">
    <source>
        <dbReference type="EMBL" id="EOY45592.1"/>
    </source>
</evidence>
<proteinExistence type="predicted"/>
<reference evidence="2" key="1">
    <citation type="journal article" date="2013" name="Genome Biol. Evol.">
        <title>The genome sequence of Streptomyces lividans 66 reveals a novel tRNA-dependent peptide biosynthetic system within a metal-related genomic island.</title>
        <authorList>
            <person name="Cruz-Morales P."/>
            <person name="Vijgenboom E."/>
            <person name="Iruegas-Bocardo F."/>
            <person name="Girard G."/>
            <person name="Yanez-Guerra L.A."/>
            <person name="Ramos-Aboites H.E."/>
            <person name="Pernodet J.L."/>
            <person name="Anne J."/>
            <person name="van Wezel G.P."/>
            <person name="Barona-Gomez F."/>
        </authorList>
    </citation>
    <scope>NUCLEOTIDE SEQUENCE [LARGE SCALE GENOMIC DNA]</scope>
    <source>
        <strain evidence="2">1326</strain>
    </source>
</reference>
<dbReference type="EMBL" id="CM001889">
    <property type="protein sequence ID" value="EOY45592.1"/>
    <property type="molecule type" value="Genomic_DNA"/>
</dbReference>
<gene>
    <name evidence="1" type="ORF">SLI_0873</name>
</gene>